<evidence type="ECO:0000313" key="3">
    <source>
        <dbReference type="Proteomes" id="UP000789595"/>
    </source>
</evidence>
<reference evidence="2" key="1">
    <citation type="submission" date="2021-11" db="EMBL/GenBank/DDBJ databases">
        <authorList>
            <consortium name="Genoscope - CEA"/>
            <person name="William W."/>
        </authorList>
    </citation>
    <scope>NUCLEOTIDE SEQUENCE</scope>
</reference>
<evidence type="ECO:0000313" key="2">
    <source>
        <dbReference type="EMBL" id="CAH0376977.1"/>
    </source>
</evidence>
<comment type="caution">
    <text evidence="2">The sequence shown here is derived from an EMBL/GenBank/DDBJ whole genome shotgun (WGS) entry which is preliminary data.</text>
</comment>
<feature type="compositionally biased region" description="Basic and acidic residues" evidence="1">
    <location>
        <begin position="378"/>
        <end position="404"/>
    </location>
</feature>
<dbReference type="Proteomes" id="UP000789595">
    <property type="component" value="Unassembled WGS sequence"/>
</dbReference>
<sequence>MHRIECVEAHVHNSLTGGKVEISKRGALLAGLGREVSFRAGAAGLFRLDLGAVREPRSEGPVLVGPGHRHITGATLELGVLSVPEACRADGGKAVARVEGVDPLGRGVVPDPHRRRSHVLIRLQEFDAQRIGGLPIRKLEPYPQGRRGRVERGPRGRLYNKAGPSLNIFFVPPQRLGGVVDAPERLFALLDVRELRRHRTAVEFGTRIPHALRQRPRSFPEPLRFGPARRVDGVPGRRDLFCEALVLGRRRVRLEPPRLLIARAGDERNYNSAVAGRDRALRVGEPRHRRLPRLFAMVPGALDVDEGRGGAPALRLAAQGLDRRPGAGAARHEGIVYRGRVVDAIIHEQNVRAHGQQPREVPEGPGRRRRPGGADVHVQVREQRLEPRGPRCDARPQPLAERHASPQNHRIRRAIVRRHFLLRRPDVREARRLHRVRLRSRDVLGQEPSQARIGQRAAALQLRRRRTVGGLPARRHAFVAAPRRARLRMHCWLLDVNGLVLFAPCMLVQQQEEEDGTLHGSMRGCPMSSWPRIKGVNLVSAEQNL</sequence>
<proteinExistence type="predicted"/>
<evidence type="ECO:0000256" key="1">
    <source>
        <dbReference type="SAM" id="MobiDB-lite"/>
    </source>
</evidence>
<gene>
    <name evidence="2" type="ORF">PECAL_5P15570</name>
</gene>
<feature type="region of interest" description="Disordered" evidence="1">
    <location>
        <begin position="349"/>
        <end position="406"/>
    </location>
</feature>
<dbReference type="AlphaFoldDB" id="A0A8J2X1D3"/>
<protein>
    <submittedName>
        <fullName evidence="2">Uncharacterized protein</fullName>
    </submittedName>
</protein>
<dbReference type="EMBL" id="CAKKNE010000005">
    <property type="protein sequence ID" value="CAH0376977.1"/>
    <property type="molecule type" value="Genomic_DNA"/>
</dbReference>
<name>A0A8J2X1D3_9STRA</name>
<keyword evidence="3" id="KW-1185">Reference proteome</keyword>
<accession>A0A8J2X1D3</accession>
<organism evidence="2 3">
    <name type="scientific">Pelagomonas calceolata</name>
    <dbReference type="NCBI Taxonomy" id="35677"/>
    <lineage>
        <taxon>Eukaryota</taxon>
        <taxon>Sar</taxon>
        <taxon>Stramenopiles</taxon>
        <taxon>Ochrophyta</taxon>
        <taxon>Pelagophyceae</taxon>
        <taxon>Pelagomonadales</taxon>
        <taxon>Pelagomonadaceae</taxon>
        <taxon>Pelagomonas</taxon>
    </lineage>
</organism>